<dbReference type="EMBL" id="KQ965758">
    <property type="protein sequence ID" value="KXS15947.1"/>
    <property type="molecule type" value="Genomic_DNA"/>
</dbReference>
<evidence type="ECO:0000259" key="12">
    <source>
        <dbReference type="PROSITE" id="PS50893"/>
    </source>
</evidence>
<feature type="compositionally biased region" description="Low complexity" evidence="10">
    <location>
        <begin position="33"/>
        <end position="43"/>
    </location>
</feature>
<accession>A0A139AGN5</accession>
<keyword evidence="6" id="KW-0547">Nucleotide-binding</keyword>
<keyword evidence="7 14" id="KW-0067">ATP-binding</keyword>
<feature type="transmembrane region" description="Helical" evidence="11">
    <location>
        <begin position="350"/>
        <end position="376"/>
    </location>
</feature>
<evidence type="ECO:0000256" key="8">
    <source>
        <dbReference type="ARBA" id="ARBA00022989"/>
    </source>
</evidence>
<dbReference type="FunFam" id="1.20.1560.10:FF:000009">
    <property type="entry name" value="ABC transporter B family member 1"/>
    <property type="match status" value="1"/>
</dbReference>
<evidence type="ECO:0000256" key="6">
    <source>
        <dbReference type="ARBA" id="ARBA00022741"/>
    </source>
</evidence>
<dbReference type="GO" id="GO:0015421">
    <property type="term" value="F:ABC-type oligopeptide transporter activity"/>
    <property type="evidence" value="ECO:0007669"/>
    <property type="project" value="TreeGrafter"/>
</dbReference>
<keyword evidence="3" id="KW-0813">Transport</keyword>
<dbReference type="PROSITE" id="PS50929">
    <property type="entry name" value="ABC_TM1F"/>
    <property type="match status" value="2"/>
</dbReference>
<dbReference type="GO" id="GO:0090374">
    <property type="term" value="P:oligopeptide export from mitochondrion"/>
    <property type="evidence" value="ECO:0007669"/>
    <property type="project" value="TreeGrafter"/>
</dbReference>
<comment type="similarity">
    <text evidence="2">Belongs to the ABC transporter superfamily. ABCB family. Multidrug resistance exporter (TC 3.A.1.201) subfamily.</text>
</comment>
<dbReference type="Pfam" id="PF00664">
    <property type="entry name" value="ABC_membrane"/>
    <property type="match status" value="2"/>
</dbReference>
<evidence type="ECO:0000259" key="13">
    <source>
        <dbReference type="PROSITE" id="PS50929"/>
    </source>
</evidence>
<feature type="transmembrane region" description="Helical" evidence="11">
    <location>
        <begin position="993"/>
        <end position="1012"/>
    </location>
</feature>
<dbReference type="SUPFAM" id="SSF52540">
    <property type="entry name" value="P-loop containing nucleoside triphosphate hydrolases"/>
    <property type="match status" value="2"/>
</dbReference>
<feature type="transmembrane region" description="Helical" evidence="11">
    <location>
        <begin position="892"/>
        <end position="917"/>
    </location>
</feature>
<dbReference type="GO" id="GO:0005886">
    <property type="term" value="C:plasma membrane"/>
    <property type="evidence" value="ECO:0007669"/>
    <property type="project" value="UniProtKB-SubCell"/>
</dbReference>
<dbReference type="CDD" id="cd18577">
    <property type="entry name" value="ABC_6TM_Pgp_ABCB1_D1_like"/>
    <property type="match status" value="1"/>
</dbReference>
<evidence type="ECO:0000256" key="2">
    <source>
        <dbReference type="ARBA" id="ARBA00007577"/>
    </source>
</evidence>
<feature type="transmembrane region" description="Helical" evidence="11">
    <location>
        <begin position="276"/>
        <end position="300"/>
    </location>
</feature>
<dbReference type="GO" id="GO:0005743">
    <property type="term" value="C:mitochondrial inner membrane"/>
    <property type="evidence" value="ECO:0007669"/>
    <property type="project" value="TreeGrafter"/>
</dbReference>
<dbReference type="InterPro" id="IPR011527">
    <property type="entry name" value="ABC1_TM_dom"/>
</dbReference>
<dbReference type="InterPro" id="IPR027417">
    <property type="entry name" value="P-loop_NTPase"/>
</dbReference>
<feature type="region of interest" description="Disordered" evidence="10">
    <location>
        <begin position="705"/>
        <end position="797"/>
    </location>
</feature>
<dbReference type="GO" id="GO:0005524">
    <property type="term" value="F:ATP binding"/>
    <property type="evidence" value="ECO:0007669"/>
    <property type="project" value="UniProtKB-KW"/>
</dbReference>
<dbReference type="InterPro" id="IPR003439">
    <property type="entry name" value="ABC_transporter-like_ATP-bd"/>
</dbReference>
<feature type="domain" description="ABC transporter" evidence="12">
    <location>
        <begin position="452"/>
        <end position="697"/>
    </location>
</feature>
<keyword evidence="9 11" id="KW-0472">Membrane</keyword>
<dbReference type="OMA" id="VNGWIQM"/>
<feature type="region of interest" description="Disordered" evidence="10">
    <location>
        <begin position="1"/>
        <end position="86"/>
    </location>
</feature>
<organism evidence="14 15">
    <name type="scientific">Gonapodya prolifera (strain JEL478)</name>
    <name type="common">Monoblepharis prolifera</name>
    <dbReference type="NCBI Taxonomy" id="1344416"/>
    <lineage>
        <taxon>Eukaryota</taxon>
        <taxon>Fungi</taxon>
        <taxon>Fungi incertae sedis</taxon>
        <taxon>Chytridiomycota</taxon>
        <taxon>Chytridiomycota incertae sedis</taxon>
        <taxon>Monoblepharidomycetes</taxon>
        <taxon>Monoblepharidales</taxon>
        <taxon>Gonapodyaceae</taxon>
        <taxon>Gonapodya</taxon>
    </lineage>
</organism>
<dbReference type="Gene3D" id="3.40.50.300">
    <property type="entry name" value="P-loop containing nucleotide triphosphate hydrolases"/>
    <property type="match status" value="3"/>
</dbReference>
<feature type="compositionally biased region" description="Basic and acidic residues" evidence="10">
    <location>
        <begin position="71"/>
        <end position="86"/>
    </location>
</feature>
<keyword evidence="8 11" id="KW-1133">Transmembrane helix</keyword>
<evidence type="ECO:0000256" key="1">
    <source>
        <dbReference type="ARBA" id="ARBA00004651"/>
    </source>
</evidence>
<feature type="transmembrane region" description="Helical" evidence="11">
    <location>
        <begin position="306"/>
        <end position="329"/>
    </location>
</feature>
<keyword evidence="15" id="KW-1185">Reference proteome</keyword>
<feature type="compositionally biased region" description="Basic and acidic residues" evidence="10">
    <location>
        <begin position="47"/>
        <end position="56"/>
    </location>
</feature>
<dbReference type="FunFam" id="1.20.1560.10:FF:000018">
    <property type="entry name" value="ATP-binding cassette subfamily B member 11"/>
    <property type="match status" value="1"/>
</dbReference>
<dbReference type="InterPro" id="IPR036640">
    <property type="entry name" value="ABC1_TM_sf"/>
</dbReference>
<evidence type="ECO:0000256" key="10">
    <source>
        <dbReference type="SAM" id="MobiDB-lite"/>
    </source>
</evidence>
<evidence type="ECO:0000256" key="4">
    <source>
        <dbReference type="ARBA" id="ARBA00022692"/>
    </source>
</evidence>
<feature type="transmembrane region" description="Helical" evidence="11">
    <location>
        <begin position="965"/>
        <end position="987"/>
    </location>
</feature>
<proteinExistence type="inferred from homology"/>
<evidence type="ECO:0000256" key="5">
    <source>
        <dbReference type="ARBA" id="ARBA00022737"/>
    </source>
</evidence>
<sequence>MAASTPDAGSSGVPEVLIPLAPMSGDNGDMQRSSLNTTSLSNTIHPESTETPKENGHTPQTDENSPKKSWWKPEEKGDAKPPQEEKPKRVGLFQLFRFSNTFERIIMVLALAAAVTSGITLPLLNIFLGDIIGTITIYDPRCDSTDPDVRGATRAAYQGVECGVDKFNEDIRRGCFIFAILGVIQLATVYIHNAVFSYAAETQARRIREAFFKSLLTQDQGWFDSQLTGDLVTRITADIAQVQEGLGPKMSQIVQFGSAFVTGILLGFLKGWQMTLVIFAGVPIIGVAGALLGVLLQSMATQNATAYAGAGAVATQAFAAIKTVVAFGGESKEDRKYGKCLDEAYRVGRRAALVQGFGLGFVNMLIYWVFAFGFWYGSTLVANGSYSGGQVLTVFLSVLVGAFSLATVGPNLPFIFTAQGAAYQLYTIIDRTSPINPLGTTGAQPPKVDGRIELRNVTFRYPSRPDVVVLDDYSLTVEAGQTVALVGGSGSGKSTIVKLVERFYDPEKGQVLLDGTDLKDLNVGFLRTTVGIVSQEPILFDRSVKENILYGISVEARNTLSKEKLDAMVVEAAKTANCHEFIVNLPKGYDTVVGAQGGQISGGQKQRVAIARAIIGNPRILLLDEATSALDTASERLVQAALDKAAEGRTTIVVAHRLSTIKNANKIVVMKLGKIVESGTHTELIDANGLYAELVRVQELRMGRRRSSGNIRVGRRSSGALSEVSEGERVPTSMRKASQPVSVASKVSNRSGALSVKDASGAPDSSNVEAAVPMDEEPPLDGEESESEAEDVKTGQDMGLTLKKGLSTEMMALSAEERKKKIKEAEEARLSKLPTPWLRLYKMALPQWPLYLIGMIAAAANGSIFPLFSILFARILNVYRPDNTNVQGDANFWSLMFVVIGIGGLFSNFASFSTFTIGGESLTRTLRGASFRALLRQEIGFHDDEKNSVGALTTKLAEEANEVKGLVSGVLSSLFSTAATVLAGLIIMFANGWQLTLAIIIFFPLLALEGYFQIAAIKGAKEQISTLYAQSNRIATEAITNIKTVATLRKEEMFFAEFQQKLEQPYRTGVRTALQTSVGLGISQGIQFWMNSFTFYIGGIFVANGLYTGLQLTQTFFAVLFTAQQAGQASSFAPNVAKARISAAMIFELIDRVPRIDSSSAEGTRLKTEGNFAGKEMEFSYPIRPDTKVLKGLDVKGLKGQTVALVGPSGCGKSTVIALLERLYDVSDGAMTVEGSDVREWHLESLRHEMALVGQEPILFSGSIYDNIVYGVPDTGVPPTQEDVESVARMANIHDFIMSQPDGYNTNVGERGSLLSGGQKQRVAIARALIRNPKILLLDEATSALDSESEKVVELALKSASKGRTTVSIAHRLSTIQDADIIFVINRGVVVESGKHLALIQKKGQYFELVQQQRLAST</sequence>
<feature type="transmembrane region" description="Helical" evidence="11">
    <location>
        <begin position="105"/>
        <end position="128"/>
    </location>
</feature>
<dbReference type="CDD" id="cd03249">
    <property type="entry name" value="ABC_MTABC3_MDL1_MDL2"/>
    <property type="match status" value="2"/>
</dbReference>
<dbReference type="InterPro" id="IPR017871">
    <property type="entry name" value="ABC_transporter-like_CS"/>
</dbReference>
<evidence type="ECO:0000256" key="3">
    <source>
        <dbReference type="ARBA" id="ARBA00022448"/>
    </source>
</evidence>
<feature type="transmembrane region" description="Helical" evidence="11">
    <location>
        <begin position="175"/>
        <end position="196"/>
    </location>
</feature>
<reference evidence="14 15" key="1">
    <citation type="journal article" date="2015" name="Genome Biol. Evol.">
        <title>Phylogenomic analyses indicate that early fungi evolved digesting cell walls of algal ancestors of land plants.</title>
        <authorList>
            <person name="Chang Y."/>
            <person name="Wang S."/>
            <person name="Sekimoto S."/>
            <person name="Aerts A.L."/>
            <person name="Choi C."/>
            <person name="Clum A."/>
            <person name="LaButti K.M."/>
            <person name="Lindquist E.A."/>
            <person name="Yee Ngan C."/>
            <person name="Ohm R.A."/>
            <person name="Salamov A.A."/>
            <person name="Grigoriev I.V."/>
            <person name="Spatafora J.W."/>
            <person name="Berbee M.L."/>
        </authorList>
    </citation>
    <scope>NUCLEOTIDE SEQUENCE [LARGE SCALE GENOMIC DNA]</scope>
    <source>
        <strain evidence="14 15">JEL478</strain>
    </source>
</reference>
<name>A0A139AGN5_GONPJ</name>
<feature type="compositionally biased region" description="Polar residues" evidence="10">
    <location>
        <begin position="735"/>
        <end position="752"/>
    </location>
</feature>
<dbReference type="PANTHER" id="PTHR43394">
    <property type="entry name" value="ATP-DEPENDENT PERMEASE MDL1, MITOCHONDRIAL"/>
    <property type="match status" value="1"/>
</dbReference>
<dbReference type="GO" id="GO:0016887">
    <property type="term" value="F:ATP hydrolysis activity"/>
    <property type="evidence" value="ECO:0007669"/>
    <property type="project" value="InterPro"/>
</dbReference>
<dbReference type="InterPro" id="IPR003593">
    <property type="entry name" value="AAA+_ATPase"/>
</dbReference>
<feature type="transmembrane region" description="Helical" evidence="11">
    <location>
        <begin position="388"/>
        <end position="408"/>
    </location>
</feature>
<dbReference type="Gene3D" id="1.20.1560.10">
    <property type="entry name" value="ABC transporter type 1, transmembrane domain"/>
    <property type="match status" value="3"/>
</dbReference>
<dbReference type="FunFam" id="3.40.50.300:FF:002283">
    <property type="entry name" value="p-GlycoProtein related"/>
    <property type="match status" value="1"/>
</dbReference>
<dbReference type="PROSITE" id="PS00211">
    <property type="entry name" value="ABC_TRANSPORTER_1"/>
    <property type="match status" value="2"/>
</dbReference>
<feature type="compositionally biased region" description="Acidic residues" evidence="10">
    <location>
        <begin position="774"/>
        <end position="789"/>
    </location>
</feature>
<dbReference type="Proteomes" id="UP000070544">
    <property type="component" value="Unassembled WGS sequence"/>
</dbReference>
<feature type="domain" description="ABC transmembrane type-1" evidence="13">
    <location>
        <begin position="852"/>
        <end position="1138"/>
    </location>
</feature>
<dbReference type="Pfam" id="PF00005">
    <property type="entry name" value="ABC_tran"/>
    <property type="match status" value="2"/>
</dbReference>
<evidence type="ECO:0000313" key="14">
    <source>
        <dbReference type="EMBL" id="KXS15947.1"/>
    </source>
</evidence>
<dbReference type="STRING" id="1344416.A0A139AGN5"/>
<dbReference type="SMART" id="SM00382">
    <property type="entry name" value="AAA"/>
    <property type="match status" value="2"/>
</dbReference>
<dbReference type="OrthoDB" id="6500128at2759"/>
<dbReference type="PROSITE" id="PS50893">
    <property type="entry name" value="ABC_TRANSPORTER_2"/>
    <property type="match status" value="2"/>
</dbReference>
<dbReference type="SUPFAM" id="SSF90123">
    <property type="entry name" value="ABC transporter transmembrane region"/>
    <property type="match status" value="2"/>
</dbReference>
<feature type="transmembrane region" description="Helical" evidence="11">
    <location>
        <begin position="253"/>
        <end position="269"/>
    </location>
</feature>
<dbReference type="InterPro" id="IPR039421">
    <property type="entry name" value="Type_1_exporter"/>
</dbReference>
<evidence type="ECO:0000256" key="7">
    <source>
        <dbReference type="ARBA" id="ARBA00022840"/>
    </source>
</evidence>
<feature type="transmembrane region" description="Helical" evidence="11">
    <location>
        <begin position="848"/>
        <end position="872"/>
    </location>
</feature>
<evidence type="ECO:0000256" key="11">
    <source>
        <dbReference type="SAM" id="Phobius"/>
    </source>
</evidence>
<feature type="domain" description="ABC transporter" evidence="12">
    <location>
        <begin position="1172"/>
        <end position="1412"/>
    </location>
</feature>
<evidence type="ECO:0000256" key="9">
    <source>
        <dbReference type="ARBA" id="ARBA00023136"/>
    </source>
</evidence>
<feature type="domain" description="ABC transmembrane type-1" evidence="13">
    <location>
        <begin position="108"/>
        <end position="415"/>
    </location>
</feature>
<evidence type="ECO:0000313" key="15">
    <source>
        <dbReference type="Proteomes" id="UP000070544"/>
    </source>
</evidence>
<gene>
    <name evidence="14" type="ORF">M427DRAFT_111585</name>
</gene>
<dbReference type="PANTHER" id="PTHR43394:SF27">
    <property type="entry name" value="ATP-DEPENDENT TRANSLOCASE ABCB1-LIKE"/>
    <property type="match status" value="1"/>
</dbReference>
<comment type="subcellular location">
    <subcellularLocation>
        <location evidence="1">Cell membrane</location>
        <topology evidence="1">Multi-pass membrane protein</topology>
    </subcellularLocation>
</comment>
<dbReference type="FunFam" id="3.40.50.300:FF:000251">
    <property type="entry name" value="ABC transporter B family member 19"/>
    <property type="match status" value="1"/>
</dbReference>
<dbReference type="CDD" id="cd18578">
    <property type="entry name" value="ABC_6TM_Pgp_ABCB1_D2_like"/>
    <property type="match status" value="1"/>
</dbReference>
<keyword evidence="5" id="KW-0677">Repeat</keyword>
<keyword evidence="4 11" id="KW-0812">Transmembrane</keyword>
<protein>
    <submittedName>
        <fullName evidence="14">ATP-binding cassette, sub-family B, member 1</fullName>
    </submittedName>
</protein>